<dbReference type="Proteomes" id="UP000095280">
    <property type="component" value="Unplaced"/>
</dbReference>
<reference evidence="2" key="1">
    <citation type="submission" date="2016-11" db="UniProtKB">
        <authorList>
            <consortium name="WormBaseParasite"/>
        </authorList>
    </citation>
    <scope>IDENTIFICATION</scope>
</reference>
<proteinExistence type="predicted"/>
<dbReference type="AlphaFoldDB" id="A0A1I8FLH2"/>
<protein>
    <submittedName>
        <fullName evidence="2">Kinesin motor domain-containing protein</fullName>
    </submittedName>
</protein>
<evidence type="ECO:0000313" key="2">
    <source>
        <dbReference type="WBParaSite" id="maker-unitig_39187-snap-gene-0.1-mRNA-1"/>
    </source>
</evidence>
<name>A0A1I8FLH2_9PLAT</name>
<accession>A0A1I8FLH2</accession>
<keyword evidence="1" id="KW-1185">Reference proteome</keyword>
<sequence length="223" mass="25053">PSAPPWLYWLSERSGTTCQEVSFGQLSAEDRSTLQALRRTTFPQKTAEERDAVSQGLRVLAPLMEKRWRVIRGSAATRQGLRCCTSRERAGSNSTAQLQDQLGELLDILNAQEQELVPSASTSASGDVLVPPQECSARVRELVGQEAEATSDARVLPELPGRRIEVKFLYADGEQWEEALVIRELPTARNLDILSRMFEVEFDNFPGERFEYNLYSDFTTLVI</sequence>
<dbReference type="WBParaSite" id="maker-unitig_39187-snap-gene-0.1-mRNA-1">
    <property type="protein sequence ID" value="maker-unitig_39187-snap-gene-0.1-mRNA-1"/>
    <property type="gene ID" value="maker-unitig_39187-snap-gene-0.1"/>
</dbReference>
<organism evidence="1 2">
    <name type="scientific">Macrostomum lignano</name>
    <dbReference type="NCBI Taxonomy" id="282301"/>
    <lineage>
        <taxon>Eukaryota</taxon>
        <taxon>Metazoa</taxon>
        <taxon>Spiralia</taxon>
        <taxon>Lophotrochozoa</taxon>
        <taxon>Platyhelminthes</taxon>
        <taxon>Rhabditophora</taxon>
        <taxon>Macrostomorpha</taxon>
        <taxon>Macrostomida</taxon>
        <taxon>Macrostomidae</taxon>
        <taxon>Macrostomum</taxon>
    </lineage>
</organism>
<evidence type="ECO:0000313" key="1">
    <source>
        <dbReference type="Proteomes" id="UP000095280"/>
    </source>
</evidence>